<proteinExistence type="predicted"/>
<comment type="caution">
    <text evidence="1">The sequence shown here is derived from an EMBL/GenBank/DDBJ whole genome shotgun (WGS) entry which is preliminary data.</text>
</comment>
<evidence type="ECO:0000313" key="2">
    <source>
        <dbReference type="Proteomes" id="UP001283361"/>
    </source>
</evidence>
<evidence type="ECO:0000313" key="1">
    <source>
        <dbReference type="EMBL" id="KAK3783358.1"/>
    </source>
</evidence>
<dbReference type="Proteomes" id="UP001283361">
    <property type="component" value="Unassembled WGS sequence"/>
</dbReference>
<gene>
    <name evidence="1" type="ORF">RRG08_044363</name>
</gene>
<dbReference type="AlphaFoldDB" id="A0AAE1DVS3"/>
<sequence>MEFGSSSFGDLVTVAARWRIGLVGPKVLEVVASGACIARNSKHHQHHHNNKSNLQVGTCFWVTVKQSRVWAGSDLLHDMQSIVLLSLSTS</sequence>
<keyword evidence="2" id="KW-1185">Reference proteome</keyword>
<protein>
    <submittedName>
        <fullName evidence="1">Uncharacterized protein</fullName>
    </submittedName>
</protein>
<organism evidence="1 2">
    <name type="scientific">Elysia crispata</name>
    <name type="common">lettuce slug</name>
    <dbReference type="NCBI Taxonomy" id="231223"/>
    <lineage>
        <taxon>Eukaryota</taxon>
        <taxon>Metazoa</taxon>
        <taxon>Spiralia</taxon>
        <taxon>Lophotrochozoa</taxon>
        <taxon>Mollusca</taxon>
        <taxon>Gastropoda</taxon>
        <taxon>Heterobranchia</taxon>
        <taxon>Euthyneura</taxon>
        <taxon>Panpulmonata</taxon>
        <taxon>Sacoglossa</taxon>
        <taxon>Placobranchoidea</taxon>
        <taxon>Plakobranchidae</taxon>
        <taxon>Elysia</taxon>
    </lineage>
</organism>
<dbReference type="EMBL" id="JAWDGP010002420">
    <property type="protein sequence ID" value="KAK3783358.1"/>
    <property type="molecule type" value="Genomic_DNA"/>
</dbReference>
<name>A0AAE1DVS3_9GAST</name>
<reference evidence="1" key="1">
    <citation type="journal article" date="2023" name="G3 (Bethesda)">
        <title>A reference genome for the long-term kleptoplast-retaining sea slug Elysia crispata morphotype clarki.</title>
        <authorList>
            <person name="Eastman K.E."/>
            <person name="Pendleton A.L."/>
            <person name="Shaikh M.A."/>
            <person name="Suttiyut T."/>
            <person name="Ogas R."/>
            <person name="Tomko P."/>
            <person name="Gavelis G."/>
            <person name="Widhalm J.R."/>
            <person name="Wisecaver J.H."/>
        </authorList>
    </citation>
    <scope>NUCLEOTIDE SEQUENCE</scope>
    <source>
        <strain evidence="1">ECLA1</strain>
    </source>
</reference>
<accession>A0AAE1DVS3</accession>